<dbReference type="STRING" id="252474.B1A74_12200"/>
<keyword evidence="10 18" id="KW-0378">Hydrolase</keyword>
<comment type="function">
    <text evidence="18">Plays an essential role in type IV pili and type II pseudopili formation by proteolytically removing the leader sequence from substrate proteins and subsequently monomethylating the alpha-amino group of the newly exposed N-terminal phenylalanine.</text>
</comment>
<dbReference type="GO" id="GO:0004190">
    <property type="term" value="F:aspartic-type endopeptidase activity"/>
    <property type="evidence" value="ECO:0007669"/>
    <property type="project" value="UniProtKB-EC"/>
</dbReference>
<dbReference type="InterPro" id="IPR014032">
    <property type="entry name" value="Peptidase_A24A_bac"/>
</dbReference>
<keyword evidence="3" id="KW-1003">Cell membrane</keyword>
<evidence type="ECO:0000256" key="4">
    <source>
        <dbReference type="ARBA" id="ARBA00022519"/>
    </source>
</evidence>
<dbReference type="PANTHER" id="PTHR30487:SF0">
    <property type="entry name" value="PREPILIN LEADER PEPTIDASE_N-METHYLTRANSFERASE-RELATED"/>
    <property type="match status" value="1"/>
</dbReference>
<dbReference type="InterPro" id="IPR050882">
    <property type="entry name" value="Prepilin_peptidase/N-MTase"/>
</dbReference>
<evidence type="ECO:0000256" key="8">
    <source>
        <dbReference type="ARBA" id="ARBA00022691"/>
    </source>
</evidence>
<evidence type="ECO:0000256" key="9">
    <source>
        <dbReference type="ARBA" id="ARBA00022692"/>
    </source>
</evidence>
<evidence type="ECO:0000259" key="21">
    <source>
        <dbReference type="Pfam" id="PF06750"/>
    </source>
</evidence>
<evidence type="ECO:0000313" key="23">
    <source>
        <dbReference type="Proteomes" id="UP000189177"/>
    </source>
</evidence>
<evidence type="ECO:0000313" key="22">
    <source>
        <dbReference type="EMBL" id="OOC09161.1"/>
    </source>
</evidence>
<dbReference type="RefSeq" id="WP_077244784.1">
    <property type="nucleotide sequence ID" value="NZ_MUZR01000058.1"/>
</dbReference>
<feature type="transmembrane region" description="Helical" evidence="19">
    <location>
        <begin position="6"/>
        <end position="30"/>
    </location>
</feature>
<dbReference type="PANTHER" id="PTHR30487">
    <property type="entry name" value="TYPE 4 PREPILIN-LIKE PROTEINS LEADER PEPTIDE-PROCESSING ENZYME"/>
    <property type="match status" value="1"/>
</dbReference>
<keyword evidence="13 18" id="KW-0511">Multifunctional enzyme</keyword>
<dbReference type="InterPro" id="IPR010627">
    <property type="entry name" value="Prepilin_pept_A24_N"/>
</dbReference>
<dbReference type="FunFam" id="1.20.120.1220:FF:000001">
    <property type="entry name" value="Type 4 prepilin-like proteins leader peptide-processing enzyme"/>
    <property type="match status" value="1"/>
</dbReference>
<dbReference type="Gene3D" id="1.20.120.1220">
    <property type="match status" value="1"/>
</dbReference>
<feature type="transmembrane region" description="Helical" evidence="19">
    <location>
        <begin position="158"/>
        <end position="176"/>
    </location>
</feature>
<dbReference type="Proteomes" id="UP000189177">
    <property type="component" value="Unassembled WGS sequence"/>
</dbReference>
<dbReference type="EC" id="2.1.1.-" evidence="18"/>
<feature type="domain" description="Prepilin peptidase A24 N-terminal" evidence="21">
    <location>
        <begin position="17"/>
        <end position="126"/>
    </location>
</feature>
<evidence type="ECO:0000256" key="12">
    <source>
        <dbReference type="ARBA" id="ARBA00023136"/>
    </source>
</evidence>
<keyword evidence="7 18" id="KW-0808">Transferase</keyword>
<keyword evidence="12 19" id="KW-0472">Membrane</keyword>
<sequence length="288" mass="31071">MSDLLANPAIAIAVAAVLGLVIGSFINVVIARLPVMLEREWQAEARYVLDGEEPPADTTAERFDLIRPRSRCPNCQRAIRAIENIPLFSFAFLRGRCPGCGVRISWQYPAVELLTGILFAVTVWYFGAGIEAGMALILTAVLIAAGGVDARTTLLPDQLTLPLLWLGLLVNSFGLFTDLQSAVFGAMAGYLLLWLIFHGFRLLTGKEGMGYGDFKLLAALGAWLGWQALPVILLLASLVGAVVGIALIALRGRDRNIPIPFGPYLAAAGWLTLITGDALLRIYFPHGL</sequence>
<feature type="transmembrane region" description="Helical" evidence="19">
    <location>
        <begin position="262"/>
        <end position="284"/>
    </location>
</feature>
<dbReference type="Pfam" id="PF06750">
    <property type="entry name" value="A24_N_bact"/>
    <property type="match status" value="1"/>
</dbReference>
<evidence type="ECO:0000256" key="7">
    <source>
        <dbReference type="ARBA" id="ARBA00022679"/>
    </source>
</evidence>
<keyword evidence="5 18" id="KW-0489">Methyltransferase</keyword>
<feature type="transmembrane region" description="Helical" evidence="19">
    <location>
        <begin position="223"/>
        <end position="250"/>
    </location>
</feature>
<feature type="transmembrane region" description="Helical" evidence="19">
    <location>
        <begin position="113"/>
        <end position="146"/>
    </location>
</feature>
<comment type="similarity">
    <text evidence="2 17">Belongs to the peptidase A24 family.</text>
</comment>
<comment type="subcellular location">
    <subcellularLocation>
        <location evidence="1">Cell inner membrane</location>
        <topology evidence="1">Multi-pass membrane protein</topology>
    </subcellularLocation>
    <subcellularLocation>
        <location evidence="18">Cell membrane</location>
        <topology evidence="18">Multi-pass membrane protein</topology>
    </subcellularLocation>
</comment>
<keyword evidence="9 18" id="KW-0812">Transmembrane</keyword>
<evidence type="ECO:0000256" key="16">
    <source>
        <dbReference type="ARBA" id="ARBA00071870"/>
    </source>
</evidence>
<protein>
    <recommendedName>
        <fullName evidence="16 18">Prepilin leader peptidase/N-methyltransferase</fullName>
        <ecNumber evidence="18">2.1.1.-</ecNumber>
        <ecNumber evidence="15 18">3.4.23.43</ecNumber>
    </recommendedName>
</protein>
<keyword evidence="6 18" id="KW-0645">Protease</keyword>
<keyword evidence="4" id="KW-0997">Cell inner membrane</keyword>
<dbReference type="InterPro" id="IPR000045">
    <property type="entry name" value="Prepilin_IV_endopep_pep"/>
</dbReference>
<evidence type="ECO:0000259" key="20">
    <source>
        <dbReference type="Pfam" id="PF01478"/>
    </source>
</evidence>
<keyword evidence="11 19" id="KW-1133">Transmembrane helix</keyword>
<dbReference type="GO" id="GO:0005886">
    <property type="term" value="C:plasma membrane"/>
    <property type="evidence" value="ECO:0007669"/>
    <property type="project" value="UniProtKB-SubCell"/>
</dbReference>
<comment type="catalytic activity">
    <reaction evidence="14 18">
        <text>Typically cleaves a -Gly-|-Phe- bond to release an N-terminal, basic peptide of 5-8 residues from type IV prepilin, and then N-methylates the new N-terminal amino group, the methyl donor being S-adenosyl-L-methionine.</text>
        <dbReference type="EC" id="3.4.23.43"/>
    </reaction>
</comment>
<evidence type="ECO:0000256" key="19">
    <source>
        <dbReference type="SAM" id="Phobius"/>
    </source>
</evidence>
<dbReference type="PRINTS" id="PR00864">
    <property type="entry name" value="PREPILNPTASE"/>
</dbReference>
<evidence type="ECO:0000256" key="2">
    <source>
        <dbReference type="ARBA" id="ARBA00005801"/>
    </source>
</evidence>
<comment type="caution">
    <text evidence="22">The sequence shown here is derived from an EMBL/GenBank/DDBJ whole genome shotgun (WGS) entry which is preliminary data.</text>
</comment>
<accession>A0A1V2ZVY2</accession>
<evidence type="ECO:0000256" key="6">
    <source>
        <dbReference type="ARBA" id="ARBA00022670"/>
    </source>
</evidence>
<dbReference type="GO" id="GO:0006465">
    <property type="term" value="P:signal peptide processing"/>
    <property type="evidence" value="ECO:0007669"/>
    <property type="project" value="TreeGrafter"/>
</dbReference>
<evidence type="ECO:0000256" key="10">
    <source>
        <dbReference type="ARBA" id="ARBA00022801"/>
    </source>
</evidence>
<dbReference type="EMBL" id="MUZR01000058">
    <property type="protein sequence ID" value="OOC09161.1"/>
    <property type="molecule type" value="Genomic_DNA"/>
</dbReference>
<dbReference type="EC" id="3.4.23.43" evidence="15 18"/>
<feature type="domain" description="Prepilin type IV endopeptidase peptidase" evidence="20">
    <location>
        <begin position="136"/>
        <end position="245"/>
    </location>
</feature>
<name>A0A1V2ZVY2_9GAMM</name>
<reference evidence="22 23" key="1">
    <citation type="submission" date="2017-02" db="EMBL/GenBank/DDBJ databases">
        <title>Genomic diversity within the haloalkaliphilic genus Thioalkalivibrio.</title>
        <authorList>
            <person name="Ahn A.-C."/>
            <person name="Meier-Kolthoff J."/>
            <person name="Overmars L."/>
            <person name="Richter M."/>
            <person name="Woyke T."/>
            <person name="Sorokin D.Y."/>
            <person name="Muyzer G."/>
        </authorList>
    </citation>
    <scope>NUCLEOTIDE SEQUENCE [LARGE SCALE GENOMIC DNA]</scope>
    <source>
        <strain evidence="22 23">HL17</strain>
    </source>
</reference>
<keyword evidence="8" id="KW-0949">S-adenosyl-L-methionine</keyword>
<evidence type="ECO:0000256" key="3">
    <source>
        <dbReference type="ARBA" id="ARBA00022475"/>
    </source>
</evidence>
<feature type="transmembrane region" description="Helical" evidence="19">
    <location>
        <begin position="183"/>
        <end position="203"/>
    </location>
</feature>
<dbReference type="Pfam" id="PF01478">
    <property type="entry name" value="Peptidase_A24"/>
    <property type="match status" value="1"/>
</dbReference>
<evidence type="ECO:0000256" key="1">
    <source>
        <dbReference type="ARBA" id="ARBA00004429"/>
    </source>
</evidence>
<proteinExistence type="inferred from homology"/>
<keyword evidence="23" id="KW-1185">Reference proteome</keyword>
<dbReference type="AlphaFoldDB" id="A0A1V2ZVY2"/>
<evidence type="ECO:0000256" key="17">
    <source>
        <dbReference type="RuleBase" id="RU003793"/>
    </source>
</evidence>
<evidence type="ECO:0000256" key="15">
    <source>
        <dbReference type="ARBA" id="ARBA00067082"/>
    </source>
</evidence>
<evidence type="ECO:0000256" key="13">
    <source>
        <dbReference type="ARBA" id="ARBA00023268"/>
    </source>
</evidence>
<gene>
    <name evidence="22" type="ORF">B1A74_12200</name>
</gene>
<organism evidence="22 23">
    <name type="scientific">Thioalkalivibrio halophilus</name>
    <dbReference type="NCBI Taxonomy" id="252474"/>
    <lineage>
        <taxon>Bacteria</taxon>
        <taxon>Pseudomonadati</taxon>
        <taxon>Pseudomonadota</taxon>
        <taxon>Gammaproteobacteria</taxon>
        <taxon>Chromatiales</taxon>
        <taxon>Ectothiorhodospiraceae</taxon>
        <taxon>Thioalkalivibrio</taxon>
    </lineage>
</organism>
<evidence type="ECO:0000256" key="18">
    <source>
        <dbReference type="RuleBase" id="RU003794"/>
    </source>
</evidence>
<dbReference type="OrthoDB" id="9789291at2"/>
<evidence type="ECO:0000256" key="14">
    <source>
        <dbReference type="ARBA" id="ARBA00050401"/>
    </source>
</evidence>
<dbReference type="GO" id="GO:0008168">
    <property type="term" value="F:methyltransferase activity"/>
    <property type="evidence" value="ECO:0007669"/>
    <property type="project" value="UniProtKB-KW"/>
</dbReference>
<dbReference type="GO" id="GO:0032259">
    <property type="term" value="P:methylation"/>
    <property type="evidence" value="ECO:0007669"/>
    <property type="project" value="UniProtKB-KW"/>
</dbReference>
<evidence type="ECO:0000256" key="5">
    <source>
        <dbReference type="ARBA" id="ARBA00022603"/>
    </source>
</evidence>
<evidence type="ECO:0000256" key="11">
    <source>
        <dbReference type="ARBA" id="ARBA00022989"/>
    </source>
</evidence>